<dbReference type="EMBL" id="CAJJDP010000011">
    <property type="protein sequence ID" value="CAD8141308.1"/>
    <property type="molecule type" value="Genomic_DNA"/>
</dbReference>
<organism evidence="1 2">
    <name type="scientific">Paramecium octaurelia</name>
    <dbReference type="NCBI Taxonomy" id="43137"/>
    <lineage>
        <taxon>Eukaryota</taxon>
        <taxon>Sar</taxon>
        <taxon>Alveolata</taxon>
        <taxon>Ciliophora</taxon>
        <taxon>Intramacronucleata</taxon>
        <taxon>Oligohymenophorea</taxon>
        <taxon>Peniculida</taxon>
        <taxon>Parameciidae</taxon>
        <taxon>Paramecium</taxon>
    </lineage>
</organism>
<dbReference type="OMA" id="SQRIFNI"/>
<comment type="caution">
    <text evidence="1">The sequence shown here is derived from an EMBL/GenBank/DDBJ whole genome shotgun (WGS) entry which is preliminary data.</text>
</comment>
<dbReference type="Proteomes" id="UP000683925">
    <property type="component" value="Unassembled WGS sequence"/>
</dbReference>
<name>A0A8S1SNE3_PAROT</name>
<reference evidence="1" key="1">
    <citation type="submission" date="2021-01" db="EMBL/GenBank/DDBJ databases">
        <authorList>
            <consortium name="Genoscope - CEA"/>
            <person name="William W."/>
        </authorList>
    </citation>
    <scope>NUCLEOTIDE SEQUENCE</scope>
</reference>
<evidence type="ECO:0000313" key="2">
    <source>
        <dbReference type="Proteomes" id="UP000683925"/>
    </source>
</evidence>
<dbReference type="OrthoDB" id="296095at2759"/>
<proteinExistence type="predicted"/>
<sequence length="360" mass="43021">MSVCNKNYLQETFPQYVDDQLNRVAEGDRNLDKSQRIFNIIDILSELKVLSSGLATKLKTQEGFMLFPQIISEKYIIEFKDIKSCKLRKNEPSYFQAWAFVNLELIDMYKLQTFLRFLCILAYFECKKYFETFLIDYKSKYENDLFKVFLLLQTQKKEFQIEADNFFLQLIEKCECKNNQFISYMTKFCKEKNMSKCLGYLESIKSTNKVSSEKRKGFRKFKEELVKKESLQESQQTSQQIVIQPQNTSQIIKRRSSIFPRKSLDQQSQLIQFQESAKDLIKSIGMNRPSLTMRTMKDGINHKYKRENDNRQQRYIQSEMNQQRQFHEEVCRKLEIVQRRRVACWNSDCLAPETPEIYSD</sequence>
<gene>
    <name evidence="1" type="ORF">POCTA_138.1.T0120364</name>
</gene>
<dbReference type="AlphaFoldDB" id="A0A8S1SNE3"/>
<protein>
    <submittedName>
        <fullName evidence="1">Uncharacterized protein</fullName>
    </submittedName>
</protein>
<evidence type="ECO:0000313" key="1">
    <source>
        <dbReference type="EMBL" id="CAD8141308.1"/>
    </source>
</evidence>
<keyword evidence="2" id="KW-1185">Reference proteome</keyword>
<accession>A0A8S1SNE3</accession>